<organism evidence="3 4">
    <name type="scientific">Plantactinospora veratri</name>
    <dbReference type="NCBI Taxonomy" id="1436122"/>
    <lineage>
        <taxon>Bacteria</taxon>
        <taxon>Bacillati</taxon>
        <taxon>Actinomycetota</taxon>
        <taxon>Actinomycetes</taxon>
        <taxon>Micromonosporales</taxon>
        <taxon>Micromonosporaceae</taxon>
        <taxon>Plantactinospora</taxon>
    </lineage>
</organism>
<dbReference type="EMBL" id="JAZGQL010000004">
    <property type="protein sequence ID" value="MEE6306236.1"/>
    <property type="molecule type" value="Genomic_DNA"/>
</dbReference>
<keyword evidence="2" id="KW-0732">Signal</keyword>
<evidence type="ECO:0000313" key="4">
    <source>
        <dbReference type="Proteomes" id="UP001339911"/>
    </source>
</evidence>
<protein>
    <submittedName>
        <fullName evidence="3">Uncharacterized protein</fullName>
    </submittedName>
</protein>
<sequence length="155" mass="15113">MRFVTALVLMGLLLGAAGARTGPSGPALAAAGTRPAAAQSTVEDVRVARPDVPDAGPVVRQHPEAGLPSGAAELPSGVPHEPPVAAAGQPPVRFESAVPADERSVAAGSVVPTVPVRADLPGAEPDRPGLGAVAGISPAGDAYARAVGPRAPPLG</sequence>
<evidence type="ECO:0000256" key="1">
    <source>
        <dbReference type="SAM" id="MobiDB-lite"/>
    </source>
</evidence>
<accession>A0ABU7S8H6</accession>
<dbReference type="RefSeq" id="WP_331206594.1">
    <property type="nucleotide sequence ID" value="NZ_JAZGQL010000004.1"/>
</dbReference>
<feature type="chain" id="PRO_5046473341" evidence="2">
    <location>
        <begin position="20"/>
        <end position="155"/>
    </location>
</feature>
<proteinExistence type="predicted"/>
<comment type="caution">
    <text evidence="3">The sequence shown here is derived from an EMBL/GenBank/DDBJ whole genome shotgun (WGS) entry which is preliminary data.</text>
</comment>
<feature type="region of interest" description="Disordered" evidence="1">
    <location>
        <begin position="50"/>
        <end position="88"/>
    </location>
</feature>
<dbReference type="Proteomes" id="UP001339911">
    <property type="component" value="Unassembled WGS sequence"/>
</dbReference>
<evidence type="ECO:0000313" key="3">
    <source>
        <dbReference type="EMBL" id="MEE6306236.1"/>
    </source>
</evidence>
<evidence type="ECO:0000256" key="2">
    <source>
        <dbReference type="SAM" id="SignalP"/>
    </source>
</evidence>
<feature type="signal peptide" evidence="2">
    <location>
        <begin position="1"/>
        <end position="19"/>
    </location>
</feature>
<name>A0ABU7S8H6_9ACTN</name>
<gene>
    <name evidence="3" type="ORF">V1634_05245</name>
</gene>
<reference evidence="3 4" key="1">
    <citation type="submission" date="2024-01" db="EMBL/GenBank/DDBJ databases">
        <title>Genome insights into Plantactinospora veratri sp. nov.</title>
        <authorList>
            <person name="Wang L."/>
        </authorList>
    </citation>
    <scope>NUCLEOTIDE SEQUENCE [LARGE SCALE GENOMIC DNA]</scope>
    <source>
        <strain evidence="3 4">NEAU-FHS4</strain>
    </source>
</reference>
<keyword evidence="4" id="KW-1185">Reference proteome</keyword>